<dbReference type="PANTHER" id="PTHR30457:SF0">
    <property type="entry name" value="PHOSPHATASE, PUTATIVE (AFU_ORTHOLOGUE AFUA_4G01070)-RELATED"/>
    <property type="match status" value="1"/>
</dbReference>
<dbReference type="InterPro" id="IPR036523">
    <property type="entry name" value="SurE-like_sf"/>
</dbReference>
<dbReference type="InterPro" id="IPR030048">
    <property type="entry name" value="SurE"/>
</dbReference>
<evidence type="ECO:0000256" key="3">
    <source>
        <dbReference type="ARBA" id="ARBA00022801"/>
    </source>
</evidence>
<dbReference type="KEGG" id="ssai:N0B31_04915"/>
<dbReference type="PANTHER" id="PTHR30457">
    <property type="entry name" value="5'-NUCLEOTIDASE SURE"/>
    <property type="match status" value="1"/>
</dbReference>
<dbReference type="GO" id="GO:0046872">
    <property type="term" value="F:metal ion binding"/>
    <property type="evidence" value="ECO:0007669"/>
    <property type="project" value="UniProtKB-KW"/>
</dbReference>
<evidence type="ECO:0000313" key="5">
    <source>
        <dbReference type="EMBL" id="UWM55626.1"/>
    </source>
</evidence>
<keyword evidence="2" id="KW-0479">Metal-binding</keyword>
<protein>
    <submittedName>
        <fullName evidence="5">5'/3'-nucleotidase SurE</fullName>
    </submittedName>
</protein>
<evidence type="ECO:0000259" key="4">
    <source>
        <dbReference type="Pfam" id="PF01975"/>
    </source>
</evidence>
<dbReference type="InterPro" id="IPR002828">
    <property type="entry name" value="SurE-like_Pase/nucleotidase"/>
</dbReference>
<dbReference type="EMBL" id="CP104003">
    <property type="protein sequence ID" value="UWM55626.1"/>
    <property type="molecule type" value="Genomic_DNA"/>
</dbReference>
<reference evidence="5" key="1">
    <citation type="submission" date="2022-09" db="EMBL/GenBank/DDBJ databases">
        <title>Diverse halophilic archaea isolated from saline environments.</title>
        <authorList>
            <person name="Cui H.-L."/>
        </authorList>
    </citation>
    <scope>NUCLEOTIDE SEQUENCE</scope>
    <source>
        <strain evidence="5">ZS-35-S2</strain>
    </source>
</reference>
<comment type="similarity">
    <text evidence="1">Belongs to the SurE nucleotidase family.</text>
</comment>
<gene>
    <name evidence="5" type="ORF">N0B31_04915</name>
</gene>
<name>A0A9E7R4C7_9EURY</name>
<feature type="domain" description="Survival protein SurE-like phosphatase/nucleotidase" evidence="4">
    <location>
        <begin position="6"/>
        <end position="177"/>
    </location>
</feature>
<accession>A0A9E7R4C7</accession>
<evidence type="ECO:0000256" key="2">
    <source>
        <dbReference type="ARBA" id="ARBA00022723"/>
    </source>
</evidence>
<dbReference type="GO" id="GO:0008252">
    <property type="term" value="F:nucleotidase activity"/>
    <property type="evidence" value="ECO:0007669"/>
    <property type="project" value="InterPro"/>
</dbReference>
<evidence type="ECO:0000313" key="6">
    <source>
        <dbReference type="Proteomes" id="UP001057580"/>
    </source>
</evidence>
<dbReference type="Pfam" id="PF01975">
    <property type="entry name" value="SurE"/>
    <property type="match status" value="1"/>
</dbReference>
<evidence type="ECO:0000256" key="1">
    <source>
        <dbReference type="ARBA" id="ARBA00011062"/>
    </source>
</evidence>
<proteinExistence type="inferred from homology"/>
<keyword evidence="3" id="KW-0378">Hydrolase</keyword>
<organism evidence="5 6">
    <name type="scientific">Salinirubellus salinus</name>
    <dbReference type="NCBI Taxonomy" id="1364945"/>
    <lineage>
        <taxon>Archaea</taxon>
        <taxon>Methanobacteriati</taxon>
        <taxon>Methanobacteriota</taxon>
        <taxon>Stenosarchaea group</taxon>
        <taxon>Halobacteria</taxon>
        <taxon>Halobacteriales</taxon>
        <taxon>Natronomonadaceae</taxon>
        <taxon>Salinirubellus</taxon>
    </lineage>
</organism>
<dbReference type="SUPFAM" id="SSF64167">
    <property type="entry name" value="SurE-like"/>
    <property type="match status" value="1"/>
</dbReference>
<dbReference type="GeneID" id="74941739"/>
<sequence>MTDPRILLTNDDGIDAPGLLATRDALADYDVTVVAPTVAHDGASRSDTRGFGVSEHDLGYVVDGTPVDAVHFARTVLEPAFDLVVSGCDAGPNLGAHRLGRSGTVGAAIEAAHLGVPAVACSLYDPAVGSREFERADFEPVGPTLRFLVETVAAGGLPAACDYLNVNVPATEDAPLRATEPVHDFDVEIERHADGYHARDRFYDPLAEGAVSDPVGTDRRAAADGEVSVSPLTVRQSTPALEALEELLAGHGGGA</sequence>
<dbReference type="AlphaFoldDB" id="A0A9E7R4C7"/>
<dbReference type="RefSeq" id="WP_260594726.1">
    <property type="nucleotide sequence ID" value="NZ_CP104003.1"/>
</dbReference>
<dbReference type="Proteomes" id="UP001057580">
    <property type="component" value="Chromosome"/>
</dbReference>
<dbReference type="Gene3D" id="3.40.1210.10">
    <property type="entry name" value="Survival protein SurE-like phosphatase/nucleotidase"/>
    <property type="match status" value="1"/>
</dbReference>
<keyword evidence="6" id="KW-1185">Reference proteome</keyword>